<dbReference type="Proteomes" id="UP000485880">
    <property type="component" value="Unassembled WGS sequence"/>
</dbReference>
<reference evidence="1 2" key="1">
    <citation type="submission" date="2019-05" db="EMBL/GenBank/DDBJ databases">
        <authorList>
            <person name="Farhan Ul Haque M."/>
        </authorList>
    </citation>
    <scope>NUCLEOTIDE SEQUENCE [LARGE SCALE GENOMIC DNA]</scope>
    <source>
        <strain evidence="1">2</strain>
    </source>
</reference>
<keyword evidence="2" id="KW-1185">Reference proteome</keyword>
<dbReference type="EMBL" id="CABFMQ020000131">
    <property type="protein sequence ID" value="VTZ52244.1"/>
    <property type="molecule type" value="Genomic_DNA"/>
</dbReference>
<sequence>MESWSDSSLRGSAQLPVKRIKLCSARSAETLRRSFLRPLVAALQEYQGGFNS</sequence>
<evidence type="ECO:0000313" key="1">
    <source>
        <dbReference type="EMBL" id="VTZ52244.1"/>
    </source>
</evidence>
<evidence type="ECO:0000313" key="2">
    <source>
        <dbReference type="Proteomes" id="UP000485880"/>
    </source>
</evidence>
<proteinExistence type="predicted"/>
<gene>
    <name evidence="1" type="ORF">MPC4_70132</name>
</gene>
<organism evidence="1 2">
    <name type="scientific">Methylocella tundrae</name>
    <dbReference type="NCBI Taxonomy" id="227605"/>
    <lineage>
        <taxon>Bacteria</taxon>
        <taxon>Pseudomonadati</taxon>
        <taxon>Pseudomonadota</taxon>
        <taxon>Alphaproteobacteria</taxon>
        <taxon>Hyphomicrobiales</taxon>
        <taxon>Beijerinckiaceae</taxon>
        <taxon>Methylocella</taxon>
    </lineage>
</organism>
<accession>A0A8B6MBF0</accession>
<dbReference type="AlphaFoldDB" id="A0A8B6MBF0"/>
<protein>
    <submittedName>
        <fullName evidence="1">Uncharacterized protein</fullName>
    </submittedName>
</protein>
<name>A0A8B6MBF0_METTU</name>
<comment type="caution">
    <text evidence="1">The sequence shown here is derived from an EMBL/GenBank/DDBJ whole genome shotgun (WGS) entry which is preliminary data.</text>
</comment>